<protein>
    <submittedName>
        <fullName evidence="2">Uncharacterized protein</fullName>
    </submittedName>
</protein>
<keyword evidence="3" id="KW-1185">Reference proteome</keyword>
<evidence type="ECO:0000313" key="2">
    <source>
        <dbReference type="EMBL" id="KGP74717.1"/>
    </source>
</evidence>
<evidence type="ECO:0000256" key="1">
    <source>
        <dbReference type="SAM" id="MobiDB-lite"/>
    </source>
</evidence>
<dbReference type="STRING" id="1385514.N782_00920"/>
<dbReference type="AlphaFoldDB" id="A0A0A2TFT3"/>
<dbReference type="Proteomes" id="UP000030147">
    <property type="component" value="Unassembled WGS sequence"/>
</dbReference>
<feature type="region of interest" description="Disordered" evidence="1">
    <location>
        <begin position="1"/>
        <end position="29"/>
    </location>
</feature>
<proteinExistence type="predicted"/>
<dbReference type="EMBL" id="AVBF01000001">
    <property type="protein sequence ID" value="KGP74717.1"/>
    <property type="molecule type" value="Genomic_DNA"/>
</dbReference>
<comment type="caution">
    <text evidence="2">The sequence shown here is derived from an EMBL/GenBank/DDBJ whole genome shotgun (WGS) entry which is preliminary data.</text>
</comment>
<evidence type="ECO:0000313" key="3">
    <source>
        <dbReference type="Proteomes" id="UP000030147"/>
    </source>
</evidence>
<name>A0A0A2TFT3_9BACI</name>
<organism evidence="2 3">
    <name type="scientific">Pontibacillus yanchengensis Y32</name>
    <dbReference type="NCBI Taxonomy" id="1385514"/>
    <lineage>
        <taxon>Bacteria</taxon>
        <taxon>Bacillati</taxon>
        <taxon>Bacillota</taxon>
        <taxon>Bacilli</taxon>
        <taxon>Bacillales</taxon>
        <taxon>Bacillaceae</taxon>
        <taxon>Pontibacillus</taxon>
    </lineage>
</organism>
<gene>
    <name evidence="2" type="ORF">N782_00920</name>
</gene>
<reference evidence="2 3" key="1">
    <citation type="journal article" date="2015" name="Stand. Genomic Sci.">
        <title>High quality draft genome sequence of the moderately halophilic bacterium Pontibacillus yanchengensis Y32(T) and comparison among Pontibacillus genomes.</title>
        <authorList>
            <person name="Huang J."/>
            <person name="Qiao Z.X."/>
            <person name="Tang J.W."/>
            <person name="Wang G."/>
        </authorList>
    </citation>
    <scope>NUCLEOTIDE SEQUENCE [LARGE SCALE GENOMIC DNA]</scope>
    <source>
        <strain evidence="2 3">Y32</strain>
    </source>
</reference>
<accession>A0A0A2TFT3</accession>
<sequence>MHNGSEPMHIGGRLTHIGGRYADTGSEPTHIGRRLTHIGERIHAYRVATHTYPPETARLYNDSHQIHKIGGRSWLVMKRL</sequence>